<evidence type="ECO:0000259" key="5">
    <source>
        <dbReference type="PROSITE" id="PS50931"/>
    </source>
</evidence>
<evidence type="ECO:0000256" key="3">
    <source>
        <dbReference type="ARBA" id="ARBA00023125"/>
    </source>
</evidence>
<evidence type="ECO:0000256" key="1">
    <source>
        <dbReference type="ARBA" id="ARBA00009437"/>
    </source>
</evidence>
<evidence type="ECO:0000313" key="6">
    <source>
        <dbReference type="EMBL" id="MFC0201948.1"/>
    </source>
</evidence>
<gene>
    <name evidence="6" type="ORF">ACFFIZ_16940</name>
</gene>
<dbReference type="InterPro" id="IPR036388">
    <property type="entry name" value="WH-like_DNA-bd_sf"/>
</dbReference>
<dbReference type="SUPFAM" id="SSF46785">
    <property type="entry name" value="Winged helix' DNA-binding domain"/>
    <property type="match status" value="1"/>
</dbReference>
<dbReference type="PANTHER" id="PTHR30427:SF1">
    <property type="entry name" value="TRANSCRIPTIONAL ACTIVATOR PROTEIN LYSR"/>
    <property type="match status" value="1"/>
</dbReference>
<dbReference type="Proteomes" id="UP001589795">
    <property type="component" value="Unassembled WGS sequence"/>
</dbReference>
<keyword evidence="4" id="KW-0804">Transcription</keyword>
<accession>A0ABV6CMG6</accession>
<name>A0ABV6CMG6_9RHOB</name>
<evidence type="ECO:0000313" key="7">
    <source>
        <dbReference type="Proteomes" id="UP001589795"/>
    </source>
</evidence>
<keyword evidence="3" id="KW-0238">DNA-binding</keyword>
<organism evidence="6 7">
    <name type="scientific">Paracoccus rhizosphaerae</name>
    <dbReference type="NCBI Taxonomy" id="1133347"/>
    <lineage>
        <taxon>Bacteria</taxon>
        <taxon>Pseudomonadati</taxon>
        <taxon>Pseudomonadota</taxon>
        <taxon>Alphaproteobacteria</taxon>
        <taxon>Rhodobacterales</taxon>
        <taxon>Paracoccaceae</taxon>
        <taxon>Paracoccus</taxon>
    </lineage>
</organism>
<dbReference type="InterPro" id="IPR005119">
    <property type="entry name" value="LysR_subst-bd"/>
</dbReference>
<dbReference type="PROSITE" id="PS50931">
    <property type="entry name" value="HTH_LYSR"/>
    <property type="match status" value="1"/>
</dbReference>
<comment type="similarity">
    <text evidence="1">Belongs to the LysR transcriptional regulatory family.</text>
</comment>
<reference evidence="6 7" key="1">
    <citation type="submission" date="2024-09" db="EMBL/GenBank/DDBJ databases">
        <authorList>
            <person name="Sun Q."/>
            <person name="Mori K."/>
        </authorList>
    </citation>
    <scope>NUCLEOTIDE SEQUENCE [LARGE SCALE GENOMIC DNA]</scope>
    <source>
        <strain evidence="6 7">CCM 7904</strain>
    </source>
</reference>
<keyword evidence="7" id="KW-1185">Reference proteome</keyword>
<comment type="caution">
    <text evidence="6">The sequence shown here is derived from an EMBL/GenBank/DDBJ whole genome shotgun (WGS) entry which is preliminary data.</text>
</comment>
<dbReference type="Gene3D" id="3.40.190.290">
    <property type="match status" value="1"/>
</dbReference>
<sequence length="318" mass="34490">MKIEEATAEKDRRSGITLRELEVLQALVGAGTAISAARGLGISQSAVSRRLAQLEGRLGFQLFGRSGGRLVPTVEALSINEQLTPVFETLARIANHSDQTNHSHSGALVIVAPPTIAHRFLPSRIAAFKKQNPELQITFDVLASDSLLTGIAEGRFDLGMTDSNVAHEGIQSEPLLETQAICILPRHHHLASLSAIRPEDLQGEPFIALSRRHSSRAAIDRLFDRAGVRLNVQLEASTNVSVTEFVREGLGVSLLNPFPLVDQMGESIMMRPFLPLLGYSTNFLLPSSRAPSAATLAFMQATRASLDRDVYPTLPSSF</sequence>
<evidence type="ECO:0000256" key="2">
    <source>
        <dbReference type="ARBA" id="ARBA00023015"/>
    </source>
</evidence>
<dbReference type="InterPro" id="IPR000847">
    <property type="entry name" value="LysR_HTH_N"/>
</dbReference>
<dbReference type="Gene3D" id="1.10.10.10">
    <property type="entry name" value="Winged helix-like DNA-binding domain superfamily/Winged helix DNA-binding domain"/>
    <property type="match status" value="1"/>
</dbReference>
<protein>
    <submittedName>
        <fullName evidence="6">LysR substrate-binding domain-containing protein</fullName>
    </submittedName>
</protein>
<evidence type="ECO:0000256" key="4">
    <source>
        <dbReference type="ARBA" id="ARBA00023163"/>
    </source>
</evidence>
<keyword evidence="2" id="KW-0805">Transcription regulation</keyword>
<dbReference type="RefSeq" id="WP_265508378.1">
    <property type="nucleotide sequence ID" value="NZ_JAOTBE010000073.1"/>
</dbReference>
<dbReference type="SUPFAM" id="SSF53850">
    <property type="entry name" value="Periplasmic binding protein-like II"/>
    <property type="match status" value="1"/>
</dbReference>
<feature type="domain" description="HTH lysR-type" evidence="5">
    <location>
        <begin position="16"/>
        <end position="73"/>
    </location>
</feature>
<dbReference type="InterPro" id="IPR036390">
    <property type="entry name" value="WH_DNA-bd_sf"/>
</dbReference>
<dbReference type="EMBL" id="JBHLWQ010000157">
    <property type="protein sequence ID" value="MFC0201948.1"/>
    <property type="molecule type" value="Genomic_DNA"/>
</dbReference>
<dbReference type="Pfam" id="PF00126">
    <property type="entry name" value="HTH_1"/>
    <property type="match status" value="1"/>
</dbReference>
<dbReference type="PRINTS" id="PR00039">
    <property type="entry name" value="HTHLYSR"/>
</dbReference>
<dbReference type="Pfam" id="PF03466">
    <property type="entry name" value="LysR_substrate"/>
    <property type="match status" value="1"/>
</dbReference>
<proteinExistence type="inferred from homology"/>
<dbReference type="PANTHER" id="PTHR30427">
    <property type="entry name" value="TRANSCRIPTIONAL ACTIVATOR PROTEIN LYSR"/>
    <property type="match status" value="1"/>
</dbReference>